<dbReference type="RefSeq" id="WP_171544215.1">
    <property type="nucleotide sequence ID" value="NZ_JABERG010000007.1"/>
</dbReference>
<gene>
    <name evidence="1" type="ORF">HLH13_07170</name>
</gene>
<organism evidence="1 2">
    <name type="scientific">Acinetobacter terrae</name>
    <dbReference type="NCBI Taxonomy" id="2731247"/>
    <lineage>
        <taxon>Bacteria</taxon>
        <taxon>Pseudomonadati</taxon>
        <taxon>Pseudomonadota</taxon>
        <taxon>Gammaproteobacteria</taxon>
        <taxon>Moraxellales</taxon>
        <taxon>Moraxellaceae</taxon>
        <taxon>Acinetobacter</taxon>
        <taxon>Acinetobacter Taxon 24</taxon>
    </lineage>
</organism>
<dbReference type="EMBL" id="JABERG010000007">
    <property type="protein sequence ID" value="NNH87494.1"/>
    <property type="molecule type" value="Genomic_DNA"/>
</dbReference>
<protein>
    <submittedName>
        <fullName evidence="1">Uncharacterized protein</fullName>
    </submittedName>
</protein>
<reference evidence="1 2" key="1">
    <citation type="submission" date="2020-04" db="EMBL/GenBank/DDBJ databases">
        <title>Acinetobacter Taxon 24.</title>
        <authorList>
            <person name="Nemec A."/>
            <person name="Radolfova-Krizova L."/>
            <person name="Higgins P.G."/>
            <person name="Spanelova P."/>
        </authorList>
    </citation>
    <scope>NUCLEOTIDE SEQUENCE [LARGE SCALE GENOMIC DNA]</scope>
    <source>
        <strain evidence="1 2">ANC 4279</strain>
    </source>
</reference>
<proteinExistence type="predicted"/>
<name>A0ABX1V1J0_9GAMM</name>
<sequence length="61" mass="6815">MSTSKKSTMSNVRVIVSDKKTHSEQDIAMGHKYISVFSSFFLSTNNEQNKGHKKRSSSCSS</sequence>
<evidence type="ECO:0000313" key="2">
    <source>
        <dbReference type="Proteomes" id="UP000546536"/>
    </source>
</evidence>
<evidence type="ECO:0000313" key="1">
    <source>
        <dbReference type="EMBL" id="NNH87494.1"/>
    </source>
</evidence>
<keyword evidence="2" id="KW-1185">Reference proteome</keyword>
<accession>A0ABX1V1J0</accession>
<comment type="caution">
    <text evidence="1">The sequence shown here is derived from an EMBL/GenBank/DDBJ whole genome shotgun (WGS) entry which is preliminary data.</text>
</comment>
<dbReference type="Proteomes" id="UP000546536">
    <property type="component" value="Unassembled WGS sequence"/>
</dbReference>